<gene>
    <name evidence="2" type="ORF">AB6A40_010676</name>
</gene>
<evidence type="ECO:0000256" key="1">
    <source>
        <dbReference type="SAM" id="Coils"/>
    </source>
</evidence>
<keyword evidence="3" id="KW-1185">Reference proteome</keyword>
<reference evidence="2 3" key="1">
    <citation type="submission" date="2024-08" db="EMBL/GenBank/DDBJ databases">
        <title>Gnathostoma spinigerum genome.</title>
        <authorList>
            <person name="Gonzalez-Bertolin B."/>
            <person name="Monzon S."/>
            <person name="Zaballos A."/>
            <person name="Jimenez P."/>
            <person name="Dekumyoy P."/>
            <person name="Varona S."/>
            <person name="Cuesta I."/>
            <person name="Sumanam S."/>
            <person name="Adisakwattana P."/>
            <person name="Gasser R.B."/>
            <person name="Hernandez-Gonzalez A."/>
            <person name="Young N.D."/>
            <person name="Perteguer M.J."/>
        </authorList>
    </citation>
    <scope>NUCLEOTIDE SEQUENCE [LARGE SCALE GENOMIC DNA]</scope>
    <source>
        <strain evidence="2">AL3</strain>
        <tissue evidence="2">Liver</tissue>
    </source>
</reference>
<dbReference type="Proteomes" id="UP001608902">
    <property type="component" value="Unassembled WGS sequence"/>
</dbReference>
<sequence>MFTRITEQETKTANDSLFPTGLALYSDNAGSNGASAEGNDVMNDNDYKAKVEEMITKIRIAINEKEAASHKLVLAVNEVKKLEMELDRTGLQCKELSQKLARVEQKHKALKETYEALDEQIKSIQASHRG</sequence>
<evidence type="ECO:0000313" key="2">
    <source>
        <dbReference type="EMBL" id="MFH4983967.1"/>
    </source>
</evidence>
<organism evidence="2 3">
    <name type="scientific">Gnathostoma spinigerum</name>
    <dbReference type="NCBI Taxonomy" id="75299"/>
    <lineage>
        <taxon>Eukaryota</taxon>
        <taxon>Metazoa</taxon>
        <taxon>Ecdysozoa</taxon>
        <taxon>Nematoda</taxon>
        <taxon>Chromadorea</taxon>
        <taxon>Rhabditida</taxon>
        <taxon>Spirurina</taxon>
        <taxon>Gnathostomatomorpha</taxon>
        <taxon>Gnathostomatoidea</taxon>
        <taxon>Gnathostomatidae</taxon>
        <taxon>Gnathostoma</taxon>
    </lineage>
</organism>
<evidence type="ECO:0000313" key="3">
    <source>
        <dbReference type="Proteomes" id="UP001608902"/>
    </source>
</evidence>
<dbReference type="AlphaFoldDB" id="A0ABD6EXZ6"/>
<dbReference type="EMBL" id="JBGFUD010014619">
    <property type="protein sequence ID" value="MFH4983967.1"/>
    <property type="molecule type" value="Genomic_DNA"/>
</dbReference>
<name>A0ABD6EXZ6_9BILA</name>
<proteinExistence type="predicted"/>
<protein>
    <submittedName>
        <fullName evidence="2">Uncharacterized protein</fullName>
    </submittedName>
</protein>
<accession>A0ABD6EXZ6</accession>
<feature type="coiled-coil region" evidence="1">
    <location>
        <begin position="65"/>
        <end position="127"/>
    </location>
</feature>
<comment type="caution">
    <text evidence="2">The sequence shown here is derived from an EMBL/GenBank/DDBJ whole genome shotgun (WGS) entry which is preliminary data.</text>
</comment>
<keyword evidence="1" id="KW-0175">Coiled coil</keyword>